<dbReference type="GO" id="GO:0071555">
    <property type="term" value="P:cell wall organization"/>
    <property type="evidence" value="ECO:0007669"/>
    <property type="project" value="UniProtKB-KW"/>
</dbReference>
<keyword evidence="4 9" id="KW-0378">Hydrolase</keyword>
<feature type="active site" description="Proton donor/acceptor" evidence="9">
    <location>
        <position position="214"/>
    </location>
</feature>
<dbReference type="GO" id="GO:0006508">
    <property type="term" value="P:proteolysis"/>
    <property type="evidence" value="ECO:0007669"/>
    <property type="project" value="UniProtKB-KW"/>
</dbReference>
<accession>G4CH38</accession>
<dbReference type="AlphaFoldDB" id="G4CH38"/>
<comment type="function">
    <text evidence="9 10">Catalyzes hydrolysis of the D-alanyl-D-alanine dipeptide.</text>
</comment>
<gene>
    <name evidence="9 12" type="primary">ddpX</name>
    <name evidence="12" type="ORF">HMPREF9371_0927</name>
</gene>
<evidence type="ECO:0000313" key="12">
    <source>
        <dbReference type="EMBL" id="EGY52876.1"/>
    </source>
</evidence>
<evidence type="ECO:0000256" key="6">
    <source>
        <dbReference type="ARBA" id="ARBA00022997"/>
    </source>
</evidence>
<evidence type="ECO:0000256" key="9">
    <source>
        <dbReference type="HAMAP-Rule" id="MF_01924"/>
    </source>
</evidence>
<evidence type="ECO:0000256" key="1">
    <source>
        <dbReference type="ARBA" id="ARBA00001362"/>
    </source>
</evidence>
<keyword evidence="5 9" id="KW-0862">Zinc</keyword>
<proteinExistence type="inferred from homology"/>
<dbReference type="InterPro" id="IPR009045">
    <property type="entry name" value="Zn_M74/Hedgehog-like"/>
</dbReference>
<keyword evidence="8 10" id="KW-0961">Cell wall biogenesis/degradation</keyword>
<keyword evidence="7 9" id="KW-0482">Metalloprotease</keyword>
<dbReference type="Proteomes" id="UP000003019">
    <property type="component" value="Unassembled WGS sequence"/>
</dbReference>
<sequence>MGVLQRSQPNTHIMLYPPLTASADFHWPHIAAVPVAECGAPLQTLPAHPRLRSRPVYFEQGIAGAGAEIFLRAPVIERLLAALDALPEAYGFEVLDGWRSLAVQGALRESFRSQIVARHPEYDEAQIQTALDQFVANPHRPGMTPPHLTGGSVDLTLFDTASGQTLDMGTAFDEPSHRSHSSALEHEAPAPARQHRRILIHTMLAAGFTNLPTEWWHFDYGNQNWAYFSGAGQALFGAAHLP</sequence>
<dbReference type="PATRIC" id="fig|1032488.3.peg.864"/>
<dbReference type="Pfam" id="PF01427">
    <property type="entry name" value="Peptidase_M15"/>
    <property type="match status" value="1"/>
</dbReference>
<evidence type="ECO:0000256" key="2">
    <source>
        <dbReference type="ARBA" id="ARBA00022670"/>
    </source>
</evidence>
<feature type="binding site" evidence="9">
    <location>
        <position position="147"/>
    </location>
    <ligand>
        <name>Zn(2+)</name>
        <dbReference type="ChEBI" id="CHEBI:29105"/>
        <note>catalytic</note>
    </ligand>
</feature>
<keyword evidence="2 9" id="KW-0645">Protease</keyword>
<dbReference type="GO" id="GO:0160237">
    <property type="term" value="F:D-Ala-D-Ala dipeptidase activity"/>
    <property type="evidence" value="ECO:0007669"/>
    <property type="project" value="UniProtKB-EC"/>
</dbReference>
<feature type="binding site" evidence="9">
    <location>
        <position position="154"/>
    </location>
    <ligand>
        <name>Zn(2+)</name>
        <dbReference type="ChEBI" id="CHEBI:29105"/>
        <note>catalytic</note>
    </ligand>
</feature>
<dbReference type="EMBL" id="AGAY01000031">
    <property type="protein sequence ID" value="EGY52876.1"/>
    <property type="molecule type" value="Genomic_DNA"/>
</dbReference>
<dbReference type="CDD" id="cd14843">
    <property type="entry name" value="D-Ala-D-Ala_dipeptidase_like"/>
    <property type="match status" value="1"/>
</dbReference>
<evidence type="ECO:0000256" key="11">
    <source>
        <dbReference type="SAM" id="MobiDB-lite"/>
    </source>
</evidence>
<dbReference type="PANTHER" id="PTHR43126:SF2">
    <property type="entry name" value="D-ALANYL-D-ALANINE DIPEPTIDASE"/>
    <property type="match status" value="1"/>
</dbReference>
<dbReference type="EC" id="3.4.13.22" evidence="9 10"/>
<dbReference type="OrthoDB" id="9801430at2"/>
<dbReference type="STRING" id="1032488.HMPREF9371_0927"/>
<organism evidence="12 13">
    <name type="scientific">Neisseria shayeganii 871</name>
    <dbReference type="NCBI Taxonomy" id="1032488"/>
    <lineage>
        <taxon>Bacteria</taxon>
        <taxon>Pseudomonadati</taxon>
        <taxon>Pseudomonadota</taxon>
        <taxon>Betaproteobacteria</taxon>
        <taxon>Neisseriales</taxon>
        <taxon>Neisseriaceae</taxon>
        <taxon>Neisseria</taxon>
    </lineage>
</organism>
<dbReference type="Gene3D" id="3.30.1380.10">
    <property type="match status" value="1"/>
</dbReference>
<dbReference type="HOGENOM" id="CLU_060744_2_2_4"/>
<dbReference type="GO" id="GO:0008270">
    <property type="term" value="F:zinc ion binding"/>
    <property type="evidence" value="ECO:0007669"/>
    <property type="project" value="UniProtKB-UniRule"/>
</dbReference>
<dbReference type="GO" id="GO:0008237">
    <property type="term" value="F:metallopeptidase activity"/>
    <property type="evidence" value="ECO:0007669"/>
    <property type="project" value="UniProtKB-KW"/>
</dbReference>
<name>G4CH38_9NEIS</name>
<comment type="similarity">
    <text evidence="9 10">Belongs to the peptidase M15D family.</text>
</comment>
<evidence type="ECO:0000313" key="13">
    <source>
        <dbReference type="Proteomes" id="UP000003019"/>
    </source>
</evidence>
<evidence type="ECO:0000256" key="7">
    <source>
        <dbReference type="ARBA" id="ARBA00023049"/>
    </source>
</evidence>
<dbReference type="PIRSF" id="PIRSF026671">
    <property type="entry name" value="AA_dipeptidase"/>
    <property type="match status" value="1"/>
</dbReference>
<reference evidence="12 13" key="1">
    <citation type="submission" date="2011-05" db="EMBL/GenBank/DDBJ databases">
        <authorList>
            <person name="Muzny D."/>
            <person name="Qin X."/>
            <person name="Deng J."/>
            <person name="Jiang H."/>
            <person name="Liu Y."/>
            <person name="Qu J."/>
            <person name="Song X.-Z."/>
            <person name="Zhang L."/>
            <person name="Thornton R."/>
            <person name="Coyle M."/>
            <person name="Francisco L."/>
            <person name="Jackson L."/>
            <person name="Javaid M."/>
            <person name="Korchina V."/>
            <person name="Kovar C."/>
            <person name="Mata R."/>
            <person name="Mathew T."/>
            <person name="Ngo R."/>
            <person name="Nguyen L."/>
            <person name="Nguyen N."/>
            <person name="Okwuonu G."/>
            <person name="Ongeri F."/>
            <person name="Pham C."/>
            <person name="Simmons D."/>
            <person name="Wilczek-Boney K."/>
            <person name="Hale W."/>
            <person name="Jakkamsetti A."/>
            <person name="Pham P."/>
            <person name="Ruth R."/>
            <person name="San Lucas F."/>
            <person name="Warren J."/>
            <person name="Zhang J."/>
            <person name="Zhao Z."/>
            <person name="Zhou C."/>
            <person name="Zhu D."/>
            <person name="Lee S."/>
            <person name="Bess C."/>
            <person name="Blankenburg K."/>
            <person name="Forbes L."/>
            <person name="Fu Q."/>
            <person name="Gubbala S."/>
            <person name="Hirani K."/>
            <person name="Jayaseelan J.C."/>
            <person name="Lara F."/>
            <person name="Munidasa M."/>
            <person name="Palculict T."/>
            <person name="Patil S."/>
            <person name="Pu L.-L."/>
            <person name="Saada N."/>
            <person name="Tang L."/>
            <person name="Weissenberger G."/>
            <person name="Zhu Y."/>
            <person name="Hemphill L."/>
            <person name="Shang Y."/>
            <person name="Youmans B."/>
            <person name="Ayvaz T."/>
            <person name="Ross M."/>
            <person name="Santibanez J."/>
            <person name="Aqrawi P."/>
            <person name="Gross S."/>
            <person name="Joshi V."/>
            <person name="Fowler G."/>
            <person name="Nazareth L."/>
            <person name="Reid J."/>
            <person name="Worley K."/>
            <person name="Petrosino J."/>
            <person name="Highlander S."/>
            <person name="Gibbs R."/>
        </authorList>
    </citation>
    <scope>NUCLEOTIDE SEQUENCE [LARGE SCALE GENOMIC DNA]</scope>
    <source>
        <strain evidence="12 13">871</strain>
    </source>
</reference>
<evidence type="ECO:0000256" key="3">
    <source>
        <dbReference type="ARBA" id="ARBA00022723"/>
    </source>
</evidence>
<protein>
    <recommendedName>
        <fullName evidence="9 10">D-alanyl-D-alanine dipeptidase</fullName>
        <shortName evidence="9 10">D-Ala-D-Ala dipeptidase</shortName>
        <ecNumber evidence="9 10">3.4.13.22</ecNumber>
    </recommendedName>
</protein>
<feature type="binding site" evidence="9">
    <location>
        <position position="217"/>
    </location>
    <ligand>
        <name>Zn(2+)</name>
        <dbReference type="ChEBI" id="CHEBI:29105"/>
        <note>catalytic</note>
    </ligand>
</feature>
<comment type="cofactor">
    <cofactor evidence="9">
        <name>Zn(2+)</name>
        <dbReference type="ChEBI" id="CHEBI:29105"/>
    </cofactor>
    <text evidence="9">Binds 1 zinc ion per subunit.</text>
</comment>
<keyword evidence="6 9" id="KW-0224">Dipeptidase</keyword>
<evidence type="ECO:0000256" key="8">
    <source>
        <dbReference type="ARBA" id="ARBA00023316"/>
    </source>
</evidence>
<dbReference type="SUPFAM" id="SSF55166">
    <property type="entry name" value="Hedgehog/DD-peptidase"/>
    <property type="match status" value="1"/>
</dbReference>
<dbReference type="HAMAP" id="MF_01924">
    <property type="entry name" value="A_A_dipeptidase"/>
    <property type="match status" value="1"/>
</dbReference>
<evidence type="ECO:0000256" key="4">
    <source>
        <dbReference type="ARBA" id="ARBA00022801"/>
    </source>
</evidence>
<feature type="region of interest" description="Disordered" evidence="11">
    <location>
        <begin position="169"/>
        <end position="190"/>
    </location>
</feature>
<feature type="site" description="Transition state stabilizer" evidence="9">
    <location>
        <position position="99"/>
    </location>
</feature>
<keyword evidence="3 9" id="KW-0479">Metal-binding</keyword>
<evidence type="ECO:0000256" key="10">
    <source>
        <dbReference type="PIRNR" id="PIRNR026671"/>
    </source>
</evidence>
<dbReference type="InterPro" id="IPR000755">
    <property type="entry name" value="A_A_dipeptidase"/>
</dbReference>
<comment type="catalytic activity">
    <reaction evidence="1 9 10">
        <text>D-alanyl-D-alanine + H2O = 2 D-alanine</text>
        <dbReference type="Rhea" id="RHEA:20661"/>
        <dbReference type="ChEBI" id="CHEBI:15377"/>
        <dbReference type="ChEBI" id="CHEBI:57416"/>
        <dbReference type="ChEBI" id="CHEBI:57822"/>
        <dbReference type="EC" id="3.4.13.22"/>
    </reaction>
</comment>
<keyword evidence="13" id="KW-1185">Reference proteome</keyword>
<comment type="caution">
    <text evidence="12">The sequence shown here is derived from an EMBL/GenBank/DDBJ whole genome shotgun (WGS) entry which is preliminary data.</text>
</comment>
<dbReference type="PANTHER" id="PTHR43126">
    <property type="entry name" value="D-ALANYL-D-ALANINE DIPEPTIDASE"/>
    <property type="match status" value="1"/>
</dbReference>
<evidence type="ECO:0000256" key="5">
    <source>
        <dbReference type="ARBA" id="ARBA00022833"/>
    </source>
</evidence>